<dbReference type="Pfam" id="PF18962">
    <property type="entry name" value="Por_Secre_tail"/>
    <property type="match status" value="1"/>
</dbReference>
<evidence type="ECO:0000259" key="4">
    <source>
        <dbReference type="Pfam" id="PF18962"/>
    </source>
</evidence>
<gene>
    <name evidence="5" type="ORF">CLV91_2873</name>
</gene>
<accession>A0A495DUE6</accession>
<dbReference type="Proteomes" id="UP000269412">
    <property type="component" value="Unassembled WGS sequence"/>
</dbReference>
<keyword evidence="6" id="KW-1185">Reference proteome</keyword>
<evidence type="ECO:0000259" key="3">
    <source>
        <dbReference type="Pfam" id="PF13229"/>
    </source>
</evidence>
<dbReference type="PANTHER" id="PTHR36453:SF1">
    <property type="entry name" value="RIGHT HANDED BETA HELIX DOMAIN-CONTAINING PROTEIN"/>
    <property type="match status" value="1"/>
</dbReference>
<reference evidence="5 6" key="1">
    <citation type="submission" date="2018-10" db="EMBL/GenBank/DDBJ databases">
        <title>Genomic Encyclopedia of Archaeal and Bacterial Type Strains, Phase II (KMG-II): from individual species to whole genera.</title>
        <authorList>
            <person name="Goeker M."/>
        </authorList>
    </citation>
    <scope>NUCLEOTIDE SEQUENCE [LARGE SCALE GENOMIC DNA]</scope>
    <source>
        <strain evidence="5 6">DSM 25230</strain>
    </source>
</reference>
<proteinExistence type="predicted"/>
<dbReference type="SUPFAM" id="SSF51126">
    <property type="entry name" value="Pectin lyase-like"/>
    <property type="match status" value="1"/>
</dbReference>
<keyword evidence="1" id="KW-0732">Signal</keyword>
<dbReference type="InterPro" id="IPR012334">
    <property type="entry name" value="Pectin_lyas_fold"/>
</dbReference>
<dbReference type="AlphaFoldDB" id="A0A495DUE6"/>
<dbReference type="OrthoDB" id="9763537at2"/>
<feature type="domain" description="DUF1565" evidence="2">
    <location>
        <begin position="29"/>
        <end position="69"/>
    </location>
</feature>
<dbReference type="InterPro" id="IPR011459">
    <property type="entry name" value="DUF1565"/>
</dbReference>
<feature type="domain" description="Secretion system C-terminal sorting" evidence="4">
    <location>
        <begin position="788"/>
        <end position="856"/>
    </location>
</feature>
<dbReference type="Pfam" id="PF07602">
    <property type="entry name" value="DUF1565"/>
    <property type="match status" value="1"/>
</dbReference>
<dbReference type="SMART" id="SM00710">
    <property type="entry name" value="PbH1"/>
    <property type="match status" value="6"/>
</dbReference>
<organism evidence="5 6">
    <name type="scientific">Maribacter vaceletii</name>
    <dbReference type="NCBI Taxonomy" id="1206816"/>
    <lineage>
        <taxon>Bacteria</taxon>
        <taxon>Pseudomonadati</taxon>
        <taxon>Bacteroidota</taxon>
        <taxon>Flavobacteriia</taxon>
        <taxon>Flavobacteriales</taxon>
        <taxon>Flavobacteriaceae</taxon>
        <taxon>Maribacter</taxon>
    </lineage>
</organism>
<comment type="caution">
    <text evidence="5">The sequence shown here is derived from an EMBL/GenBank/DDBJ whole genome shotgun (WGS) entry which is preliminary data.</text>
</comment>
<dbReference type="PANTHER" id="PTHR36453">
    <property type="entry name" value="SECRETED PROTEIN-RELATED"/>
    <property type="match status" value="1"/>
</dbReference>
<dbReference type="NCBIfam" id="TIGR04183">
    <property type="entry name" value="Por_Secre_tail"/>
    <property type="match status" value="1"/>
</dbReference>
<dbReference type="InterPro" id="IPR039448">
    <property type="entry name" value="Beta_helix"/>
</dbReference>
<evidence type="ECO:0000313" key="6">
    <source>
        <dbReference type="Proteomes" id="UP000269412"/>
    </source>
</evidence>
<dbReference type="InterPro" id="IPR006626">
    <property type="entry name" value="PbH1"/>
</dbReference>
<sequence length="860" mass="94852">MMNKLLFTFLFIFFTHSIILAQTIYVATDGDDNNNGSESTPYKTFSKAISEMSAGDICIIKGGVYEEQLSMNKNGTPGNPLTFKAADGETVEIKATSTVDGWEIHNGNIYKADVDMAIESRFRAVYHNNDYMDLARWPNNTDNNRWTIDCQPVTGGDGAHFLADNIPNIDWTGGMVYYLATHSGTSWTRPITASSTNRIEHAGVDINKWPFSNHNPQWTEGNIANPHGQLFLFNKLEALDSAREWYYDNVDKVLYLQTANGNIPTDGSVQYATRKYAIELNGDYIKLEGLEIFGGAIKIHNNADNNQIINCKVIHGSEGHDSLTNASAQVGESAIEVLGDNTIIKGCTINHSSTNGILVAGWAADDCIIEENTISNLDYVGIHASPIRSSGDNMKILKNTIFTTGRDGMYVAGTGNEIAYNDVSASQKINSDSGVFYTVGNDNLRNSEIHHNWFHDATAPSYSHNPNSPAKAAGIYLDNDSKGFTVHHNVVWNVSWSGYQVNWNNTNLDFYHNTIWNAERAMDSWDINGPQLDNKIYNNYANTGEWFTKTATDFEIKDSPIFADSPFEDADNQNFMPAIGSALVDMAPIITGFNKPFKGNSPDIGAYELGGTRWTAGINAIEDTGEGIPWSVLNTQFTIATTTETCPNQNNGKVNIVANYPEDYVVAFNGTNTNFTTETTLENIEPGTYDFCISINGDTESQCFSVEIKEADEIQGISLLTQNKLSVNIEKGTAPFRVSVNDKVIFKTSEKSFSVDVKHGDTVEVKSDVTCEGTIIEPIDLQGNVVAYPNPTQGNFQLSLPVHEGKVIIELYDMNSQLISSKLYPIESGTVDLNIENNPDGIYFAKIKSKKPTNVKIIKN</sequence>
<evidence type="ECO:0000259" key="2">
    <source>
        <dbReference type="Pfam" id="PF07602"/>
    </source>
</evidence>
<evidence type="ECO:0000313" key="5">
    <source>
        <dbReference type="EMBL" id="RKR08103.1"/>
    </source>
</evidence>
<dbReference type="InterPro" id="IPR011050">
    <property type="entry name" value="Pectin_lyase_fold/virulence"/>
</dbReference>
<name>A0A495DUE6_9FLAO</name>
<dbReference type="Gene3D" id="2.160.20.10">
    <property type="entry name" value="Single-stranded right-handed beta-helix, Pectin lyase-like"/>
    <property type="match status" value="2"/>
</dbReference>
<dbReference type="Pfam" id="PF13229">
    <property type="entry name" value="Beta_helix"/>
    <property type="match status" value="1"/>
</dbReference>
<dbReference type="EMBL" id="RBIQ01000010">
    <property type="protein sequence ID" value="RKR08103.1"/>
    <property type="molecule type" value="Genomic_DNA"/>
</dbReference>
<protein>
    <submittedName>
        <fullName evidence="5">Putative secreted protein (Por secretion system target)</fullName>
    </submittedName>
</protein>
<evidence type="ECO:0000256" key="1">
    <source>
        <dbReference type="ARBA" id="ARBA00022729"/>
    </source>
</evidence>
<feature type="domain" description="Right handed beta helix" evidence="3">
    <location>
        <begin position="334"/>
        <end position="515"/>
    </location>
</feature>
<dbReference type="InterPro" id="IPR026444">
    <property type="entry name" value="Secre_tail"/>
</dbReference>